<organism evidence="1">
    <name type="scientific">bioreactor metagenome</name>
    <dbReference type="NCBI Taxonomy" id="1076179"/>
    <lineage>
        <taxon>unclassified sequences</taxon>
        <taxon>metagenomes</taxon>
        <taxon>ecological metagenomes</taxon>
    </lineage>
</organism>
<evidence type="ECO:0000313" key="1">
    <source>
        <dbReference type="EMBL" id="MPM71591.1"/>
    </source>
</evidence>
<gene>
    <name evidence="1" type="ORF">SDC9_118559</name>
</gene>
<proteinExistence type="predicted"/>
<dbReference type="EMBL" id="VSSQ01024208">
    <property type="protein sequence ID" value="MPM71591.1"/>
    <property type="molecule type" value="Genomic_DNA"/>
</dbReference>
<accession>A0A645C3R8</accession>
<dbReference type="AlphaFoldDB" id="A0A645C3R8"/>
<comment type="caution">
    <text evidence="1">The sequence shown here is derived from an EMBL/GenBank/DDBJ whole genome shotgun (WGS) entry which is preliminary data.</text>
</comment>
<sequence>MELQRVHAVAARVQRVQLGRVAVGLLTQCKRGGAAQLAGIVRQRRGVGPGALQAFAQRGVGGQQIVVGPVGVLVEDLMGGAGRHDGISMALA</sequence>
<name>A0A645C3R8_9ZZZZ</name>
<reference evidence="1" key="1">
    <citation type="submission" date="2019-08" db="EMBL/GenBank/DDBJ databases">
        <authorList>
            <person name="Kucharzyk K."/>
            <person name="Murdoch R.W."/>
            <person name="Higgins S."/>
            <person name="Loffler F."/>
        </authorList>
    </citation>
    <scope>NUCLEOTIDE SEQUENCE</scope>
</reference>
<protein>
    <submittedName>
        <fullName evidence="1">Uncharacterized protein</fullName>
    </submittedName>
</protein>